<protein>
    <submittedName>
        <fullName evidence="1">Uncharacterized protein</fullName>
    </submittedName>
</protein>
<proteinExistence type="predicted"/>
<reference evidence="1 2" key="1">
    <citation type="submission" date="2020-05" db="EMBL/GenBank/DDBJ databases">
        <title>Complete genome sequence of of a novel Thermoleptolyngbya strain isolated from hot springs of Ganzi, Sichuan China.</title>
        <authorList>
            <person name="Tang J."/>
            <person name="Daroch M."/>
            <person name="Li L."/>
            <person name="Waleron K."/>
            <person name="Waleron M."/>
            <person name="Waleron M."/>
        </authorList>
    </citation>
    <scope>NUCLEOTIDE SEQUENCE [LARGE SCALE GENOMIC DNA]</scope>
    <source>
        <strain evidence="1 2">PKUAC-SCTA183</strain>
    </source>
</reference>
<dbReference type="Proteomes" id="UP000505210">
    <property type="component" value="Chromosome"/>
</dbReference>
<accession>A0A6M8BGT0</accession>
<name>A0A6M8BGT0_9CYAN</name>
<dbReference type="KEGG" id="theu:HPC62_16155"/>
<sequence>MRSIAPPQRSLAPRISFPQLVQLLERHLLAGKTAIHPTEFFDRWIKKIYNVFPDEPNYRQACLTELMINLNGVVTRESIIGNWRWEGEKQQFPNYLPAMLFQIHQRYCLLDALHLLPRRSLYRENQ</sequence>
<gene>
    <name evidence="1" type="ORF">HPC62_16155</name>
</gene>
<dbReference type="AlphaFoldDB" id="A0A6M8BGT0"/>
<evidence type="ECO:0000313" key="2">
    <source>
        <dbReference type="Proteomes" id="UP000505210"/>
    </source>
</evidence>
<evidence type="ECO:0000313" key="1">
    <source>
        <dbReference type="EMBL" id="QKD83526.1"/>
    </source>
</evidence>
<organism evidence="1 2">
    <name type="scientific">Thermoleptolyngbya sichuanensis A183</name>
    <dbReference type="NCBI Taxonomy" id="2737172"/>
    <lineage>
        <taxon>Bacteria</taxon>
        <taxon>Bacillati</taxon>
        <taxon>Cyanobacteriota</taxon>
        <taxon>Cyanophyceae</taxon>
        <taxon>Oculatellales</taxon>
        <taxon>Oculatellaceae</taxon>
        <taxon>Thermoleptolyngbya</taxon>
        <taxon>Thermoleptolyngbya sichuanensis</taxon>
    </lineage>
</organism>
<dbReference type="RefSeq" id="WP_172357338.1">
    <property type="nucleotide sequence ID" value="NZ_CP053661.1"/>
</dbReference>
<dbReference type="EMBL" id="CP053661">
    <property type="protein sequence ID" value="QKD83526.1"/>
    <property type="molecule type" value="Genomic_DNA"/>
</dbReference>
<keyword evidence="2" id="KW-1185">Reference proteome</keyword>